<sequence>MDNLSAKSSFTWLDWIVMILYMLGVLVIPIFFFWQSKKDKKFNSSKYLTAKNMRVPAIVVALSIWATALSSLTFLGTPGLAFKTGWMWIAGQITILAITPYLTKIIIPFYRRIKGSTSYTYLQQRFNYAVRFIGSISFILFHIFRMGIVLYIPALTITLFVDINIYLLLFIVSIIVIISTFLGGFKGVLYTDAVQGFVLMLGIFLVIIFGLAKTNWSASTTKLHILFSKDQWKISLTSGGIFFIFISNYISTMFSYSASQDIVQRYKTGKTISTTYKSIYINVILVAITILFFYGAGSILYTYYSSHGFEVDAKNAIDQIVGRDKAANNLLLSNFIVKVLPMGISGLVVSAVFAASQSTVSSSLNSLVTTFINDIVIVFYNKIKEKSKLFLSYILTIVFGFLGFLVTILLAATKQQNLIDYFLGIVGLLGAPLAAVFLLGVVTKKTNAIGALTGLIISFLITLPIWILVKITKTIKFDTIYLGVISFVVVLLIGYLISIVIEKLKLSKEKDLTNLTMHTRTDEFKKLVKLEKEALKLELKTKKNNEFKKLFDEKMVEIKRLEEIVENQT</sequence>
<dbReference type="NCBIfam" id="TIGR00813">
    <property type="entry name" value="sss"/>
    <property type="match status" value="1"/>
</dbReference>
<dbReference type="KEGG" id="mnu:NCTC10166_00260"/>
<feature type="transmembrane region" description="Helical" evidence="12">
    <location>
        <begin position="236"/>
        <end position="258"/>
    </location>
</feature>
<feature type="transmembrane region" description="Helical" evidence="12">
    <location>
        <begin position="279"/>
        <end position="304"/>
    </location>
</feature>
<evidence type="ECO:0000256" key="11">
    <source>
        <dbReference type="RuleBase" id="RU362091"/>
    </source>
</evidence>
<dbReference type="InterPro" id="IPR038377">
    <property type="entry name" value="Na/Glc_symporter_sf"/>
</dbReference>
<keyword evidence="3" id="KW-0813">Transport</keyword>
<evidence type="ECO:0000313" key="14">
    <source>
        <dbReference type="Proteomes" id="UP000289440"/>
    </source>
</evidence>
<organism evidence="13 14">
    <name type="scientific">Mesomycoplasma neurolyticum</name>
    <dbReference type="NCBI Taxonomy" id="2120"/>
    <lineage>
        <taxon>Bacteria</taxon>
        <taxon>Bacillati</taxon>
        <taxon>Mycoplasmatota</taxon>
        <taxon>Mycoplasmoidales</taxon>
        <taxon>Metamycoplasmataceae</taxon>
        <taxon>Mesomycoplasma</taxon>
    </lineage>
</organism>
<evidence type="ECO:0000256" key="1">
    <source>
        <dbReference type="ARBA" id="ARBA00004651"/>
    </source>
</evidence>
<evidence type="ECO:0000256" key="6">
    <source>
        <dbReference type="ARBA" id="ARBA00022989"/>
    </source>
</evidence>
<dbReference type="PROSITE" id="PS50283">
    <property type="entry name" value="NA_SOLUT_SYMP_3"/>
    <property type="match status" value="1"/>
</dbReference>
<keyword evidence="6 12" id="KW-1133">Transmembrane helix</keyword>
<gene>
    <name evidence="13" type="primary">sglT_2</name>
    <name evidence="13" type="ORF">NCTC10166_00260</name>
</gene>
<keyword evidence="9 12" id="KW-0472">Membrane</keyword>
<feature type="transmembrane region" description="Helical" evidence="12">
    <location>
        <begin position="86"/>
        <end position="107"/>
    </location>
</feature>
<feature type="transmembrane region" description="Helical" evidence="12">
    <location>
        <begin position="165"/>
        <end position="185"/>
    </location>
</feature>
<feature type="transmembrane region" description="Helical" evidence="12">
    <location>
        <begin position="197"/>
        <end position="216"/>
    </location>
</feature>
<feature type="transmembrane region" description="Helical" evidence="12">
    <location>
        <begin position="335"/>
        <end position="355"/>
    </location>
</feature>
<evidence type="ECO:0000256" key="3">
    <source>
        <dbReference type="ARBA" id="ARBA00022448"/>
    </source>
</evidence>
<evidence type="ECO:0000256" key="7">
    <source>
        <dbReference type="ARBA" id="ARBA00023053"/>
    </source>
</evidence>
<dbReference type="GO" id="GO:0006814">
    <property type="term" value="P:sodium ion transport"/>
    <property type="evidence" value="ECO:0007669"/>
    <property type="project" value="UniProtKB-KW"/>
</dbReference>
<dbReference type="AlphaFoldDB" id="A0A449A566"/>
<dbReference type="Pfam" id="PF00474">
    <property type="entry name" value="SSF"/>
    <property type="match status" value="1"/>
</dbReference>
<name>A0A449A566_9BACT</name>
<dbReference type="GO" id="GO:0015293">
    <property type="term" value="F:symporter activity"/>
    <property type="evidence" value="ECO:0007669"/>
    <property type="project" value="TreeGrafter"/>
</dbReference>
<keyword evidence="7" id="KW-0915">Sodium</keyword>
<keyword evidence="5 12" id="KW-0812">Transmembrane</keyword>
<comment type="similarity">
    <text evidence="2 11">Belongs to the sodium:solute symporter (SSF) (TC 2.A.21) family.</text>
</comment>
<feature type="transmembrane region" description="Helical" evidence="12">
    <location>
        <begin position="418"/>
        <end position="442"/>
    </location>
</feature>
<evidence type="ECO:0000256" key="10">
    <source>
        <dbReference type="ARBA" id="ARBA00023201"/>
    </source>
</evidence>
<dbReference type="EMBL" id="LR214951">
    <property type="protein sequence ID" value="VEU59293.1"/>
    <property type="molecule type" value="Genomic_DNA"/>
</dbReference>
<dbReference type="PANTHER" id="PTHR42985">
    <property type="entry name" value="SODIUM-COUPLED MONOCARBOXYLATE TRANSPORTER"/>
    <property type="match status" value="1"/>
</dbReference>
<evidence type="ECO:0000256" key="2">
    <source>
        <dbReference type="ARBA" id="ARBA00006434"/>
    </source>
</evidence>
<feature type="transmembrane region" description="Helical" evidence="12">
    <location>
        <begin position="480"/>
        <end position="501"/>
    </location>
</feature>
<evidence type="ECO:0000256" key="12">
    <source>
        <dbReference type="SAM" id="Phobius"/>
    </source>
</evidence>
<evidence type="ECO:0000256" key="8">
    <source>
        <dbReference type="ARBA" id="ARBA00023065"/>
    </source>
</evidence>
<feature type="transmembrane region" description="Helical" evidence="12">
    <location>
        <begin position="390"/>
        <end position="412"/>
    </location>
</feature>
<feature type="transmembrane region" description="Helical" evidence="12">
    <location>
        <begin position="449"/>
        <end position="468"/>
    </location>
</feature>
<evidence type="ECO:0000313" key="13">
    <source>
        <dbReference type="EMBL" id="VEU59293.1"/>
    </source>
</evidence>
<dbReference type="RefSeq" id="WP_232018824.1">
    <property type="nucleotide sequence ID" value="NZ_LR214951.1"/>
</dbReference>
<protein>
    <submittedName>
        <fullName evidence="13">Na(+)/glucose symporter</fullName>
    </submittedName>
</protein>
<evidence type="ECO:0000256" key="4">
    <source>
        <dbReference type="ARBA" id="ARBA00022475"/>
    </source>
</evidence>
<keyword evidence="14" id="KW-1185">Reference proteome</keyword>
<proteinExistence type="inferred from homology"/>
<reference evidence="13 14" key="1">
    <citation type="submission" date="2019-01" db="EMBL/GenBank/DDBJ databases">
        <authorList>
            <consortium name="Pathogen Informatics"/>
        </authorList>
    </citation>
    <scope>NUCLEOTIDE SEQUENCE [LARGE SCALE GENOMIC DNA]</scope>
    <source>
        <strain evidence="13 14">NCTC10166</strain>
    </source>
</reference>
<dbReference type="GO" id="GO:0005886">
    <property type="term" value="C:plasma membrane"/>
    <property type="evidence" value="ECO:0007669"/>
    <property type="project" value="UniProtKB-SubCell"/>
</dbReference>
<evidence type="ECO:0000256" key="5">
    <source>
        <dbReference type="ARBA" id="ARBA00022692"/>
    </source>
</evidence>
<feature type="transmembrane region" description="Helical" evidence="12">
    <location>
        <begin position="12"/>
        <end position="34"/>
    </location>
</feature>
<dbReference type="Proteomes" id="UP000289440">
    <property type="component" value="Chromosome"/>
</dbReference>
<comment type="subcellular location">
    <subcellularLocation>
        <location evidence="1">Cell membrane</location>
        <topology evidence="1">Multi-pass membrane protein</topology>
    </subcellularLocation>
</comment>
<dbReference type="InterPro" id="IPR051163">
    <property type="entry name" value="Sodium:Solute_Symporter_SSF"/>
</dbReference>
<dbReference type="PANTHER" id="PTHR42985:SF40">
    <property type="entry name" value="LD47995P-RELATED"/>
    <property type="match status" value="1"/>
</dbReference>
<evidence type="ECO:0000256" key="9">
    <source>
        <dbReference type="ARBA" id="ARBA00023136"/>
    </source>
</evidence>
<keyword evidence="4" id="KW-1003">Cell membrane</keyword>
<keyword evidence="8" id="KW-0406">Ion transport</keyword>
<feature type="transmembrane region" description="Helical" evidence="12">
    <location>
        <begin position="55"/>
        <end position="74"/>
    </location>
</feature>
<feature type="transmembrane region" description="Helical" evidence="12">
    <location>
        <begin position="128"/>
        <end position="153"/>
    </location>
</feature>
<dbReference type="InterPro" id="IPR001734">
    <property type="entry name" value="Na/solute_symporter"/>
</dbReference>
<accession>A0A449A566</accession>
<keyword evidence="10" id="KW-0739">Sodium transport</keyword>
<dbReference type="Gene3D" id="1.20.1730.10">
    <property type="entry name" value="Sodium/glucose cotransporter"/>
    <property type="match status" value="1"/>
</dbReference>